<gene>
    <name evidence="2" type="ORF">HNP71_001263</name>
</gene>
<dbReference type="PANTHER" id="PTHR42870">
    <property type="entry name" value="ACETYL-COA C-ACETYLTRANSFERASE"/>
    <property type="match status" value="1"/>
</dbReference>
<feature type="domain" description="Thiolase N-terminal" evidence="1">
    <location>
        <begin position="16"/>
        <end position="190"/>
    </location>
</feature>
<keyword evidence="2" id="KW-0808">Transferase</keyword>
<name>A0A840VIJ2_9PROT</name>
<reference evidence="2 3" key="1">
    <citation type="submission" date="2020-08" db="EMBL/GenBank/DDBJ databases">
        <title>Genomic Encyclopedia of Type Strains, Phase IV (KMG-IV): sequencing the most valuable type-strain genomes for metagenomic binning, comparative biology and taxonomic classification.</title>
        <authorList>
            <person name="Goeker M."/>
        </authorList>
    </citation>
    <scope>NUCLEOTIDE SEQUENCE [LARGE SCALE GENOMIC DNA]</scope>
    <source>
        <strain evidence="2 3">DSM 27026</strain>
    </source>
</reference>
<dbReference type="EMBL" id="JACHFJ010000004">
    <property type="protein sequence ID" value="MBB5373005.1"/>
    <property type="molecule type" value="Genomic_DNA"/>
</dbReference>
<sequence length="203" mass="22100">MSPCIVGFSCGKLEKLENEYLKSLIVQAVADAIAKTALEPIDIDAIYIGAMTADLCRHEFPASLILQAYPDLHCKPATRVENDCATGSAAIYQGFSSIAEKSVRFALVVGAAKIKHLSSTTMGDVLIKTSYIPEGVKILFGFVCVFSNITDLYFEKYSIQFDTLVRIPAKNHRNGACNPSSCLSGDVLPFLFALRRSVFPLHA</sequence>
<dbReference type="Pfam" id="PF00108">
    <property type="entry name" value="Thiolase_N"/>
    <property type="match status" value="1"/>
</dbReference>
<comment type="caution">
    <text evidence="2">The sequence shown here is derived from an EMBL/GenBank/DDBJ whole genome shotgun (WGS) entry which is preliminary data.</text>
</comment>
<dbReference type="GO" id="GO:0016747">
    <property type="term" value="F:acyltransferase activity, transferring groups other than amino-acyl groups"/>
    <property type="evidence" value="ECO:0007669"/>
    <property type="project" value="InterPro"/>
</dbReference>
<keyword evidence="3" id="KW-1185">Reference proteome</keyword>
<dbReference type="PANTHER" id="PTHR42870:SF6">
    <property type="entry name" value="ACETYL-COA C-ACYLTRANSFERASE"/>
    <property type="match status" value="1"/>
</dbReference>
<dbReference type="InterPro" id="IPR016039">
    <property type="entry name" value="Thiolase-like"/>
</dbReference>
<dbReference type="AlphaFoldDB" id="A0A840VIJ2"/>
<dbReference type="SUPFAM" id="SSF53901">
    <property type="entry name" value="Thiolase-like"/>
    <property type="match status" value="1"/>
</dbReference>
<proteinExistence type="predicted"/>
<protein>
    <submittedName>
        <fullName evidence="2">Acetyl-CoA acetyltransferase</fullName>
    </submittedName>
</protein>
<dbReference type="Gene3D" id="3.40.47.10">
    <property type="match status" value="1"/>
</dbReference>
<dbReference type="RefSeq" id="WP_183266029.1">
    <property type="nucleotide sequence ID" value="NZ_JACHFJ010000004.1"/>
</dbReference>
<dbReference type="Proteomes" id="UP000553706">
    <property type="component" value="Unassembled WGS sequence"/>
</dbReference>
<accession>A0A840VIJ2</accession>
<dbReference type="InterPro" id="IPR020616">
    <property type="entry name" value="Thiolase_N"/>
</dbReference>
<organism evidence="2 3">
    <name type="scientific">Acidocella aromatica</name>
    <dbReference type="NCBI Taxonomy" id="1303579"/>
    <lineage>
        <taxon>Bacteria</taxon>
        <taxon>Pseudomonadati</taxon>
        <taxon>Pseudomonadota</taxon>
        <taxon>Alphaproteobacteria</taxon>
        <taxon>Acetobacterales</taxon>
        <taxon>Acidocellaceae</taxon>
        <taxon>Acidocella</taxon>
    </lineage>
</organism>
<evidence type="ECO:0000313" key="2">
    <source>
        <dbReference type="EMBL" id="MBB5373005.1"/>
    </source>
</evidence>
<evidence type="ECO:0000259" key="1">
    <source>
        <dbReference type="Pfam" id="PF00108"/>
    </source>
</evidence>
<evidence type="ECO:0000313" key="3">
    <source>
        <dbReference type="Proteomes" id="UP000553706"/>
    </source>
</evidence>